<evidence type="ECO:0000313" key="1">
    <source>
        <dbReference type="EMBL" id="KAI7746898.1"/>
    </source>
</evidence>
<name>A0AAD5CRE1_AMBAR</name>
<protein>
    <submittedName>
        <fullName evidence="1">Uncharacterized protein</fullName>
    </submittedName>
</protein>
<dbReference type="AlphaFoldDB" id="A0AAD5CRE1"/>
<sequence>YYFAVFRGRRLIGRRTPLKGERRVLKRIESILYLTILGISGDDSGAQARSRILYFLAIQRDCVGFTSENHKLNFVFKLWNGNPASRRWTKMVSLIANKKHQGRFGDICAETTAKEETVTVDHSRANTSYQHVRMESLDNHTYMDLPRFEALVAFVSSFNF</sequence>
<feature type="non-terminal residue" evidence="1">
    <location>
        <position position="1"/>
    </location>
</feature>
<comment type="caution">
    <text evidence="1">The sequence shown here is derived from an EMBL/GenBank/DDBJ whole genome shotgun (WGS) entry which is preliminary data.</text>
</comment>
<reference evidence="1" key="1">
    <citation type="submission" date="2022-06" db="EMBL/GenBank/DDBJ databases">
        <title>Uncovering the hologenomic basis of an extraordinary plant invasion.</title>
        <authorList>
            <person name="Bieker V.C."/>
            <person name="Martin M.D."/>
            <person name="Gilbert T."/>
            <person name="Hodgins K."/>
            <person name="Battlay P."/>
            <person name="Petersen B."/>
            <person name="Wilson J."/>
        </authorList>
    </citation>
    <scope>NUCLEOTIDE SEQUENCE</scope>
    <source>
        <strain evidence="1">AA19_3_7</strain>
        <tissue evidence="1">Leaf</tissue>
    </source>
</reference>
<organism evidence="1 2">
    <name type="scientific">Ambrosia artemisiifolia</name>
    <name type="common">Common ragweed</name>
    <dbReference type="NCBI Taxonomy" id="4212"/>
    <lineage>
        <taxon>Eukaryota</taxon>
        <taxon>Viridiplantae</taxon>
        <taxon>Streptophyta</taxon>
        <taxon>Embryophyta</taxon>
        <taxon>Tracheophyta</taxon>
        <taxon>Spermatophyta</taxon>
        <taxon>Magnoliopsida</taxon>
        <taxon>eudicotyledons</taxon>
        <taxon>Gunneridae</taxon>
        <taxon>Pentapetalae</taxon>
        <taxon>asterids</taxon>
        <taxon>campanulids</taxon>
        <taxon>Asterales</taxon>
        <taxon>Asteraceae</taxon>
        <taxon>Asteroideae</taxon>
        <taxon>Heliantheae alliance</taxon>
        <taxon>Heliantheae</taxon>
        <taxon>Ambrosia</taxon>
    </lineage>
</organism>
<dbReference type="Proteomes" id="UP001206925">
    <property type="component" value="Unassembled WGS sequence"/>
</dbReference>
<evidence type="ECO:0000313" key="2">
    <source>
        <dbReference type="Proteomes" id="UP001206925"/>
    </source>
</evidence>
<gene>
    <name evidence="1" type="ORF">M8C21_018120</name>
</gene>
<dbReference type="EMBL" id="JAMZMK010006879">
    <property type="protein sequence ID" value="KAI7746898.1"/>
    <property type="molecule type" value="Genomic_DNA"/>
</dbReference>
<proteinExistence type="predicted"/>
<keyword evidence="2" id="KW-1185">Reference proteome</keyword>
<accession>A0AAD5CRE1</accession>